<feature type="domain" description="NAD-dependent epimerase/dehydratase" evidence="2">
    <location>
        <begin position="3"/>
        <end position="231"/>
    </location>
</feature>
<dbReference type="PANTHER" id="PTHR43000">
    <property type="entry name" value="DTDP-D-GLUCOSE 4,6-DEHYDRATASE-RELATED"/>
    <property type="match status" value="1"/>
</dbReference>
<sequence length="303" mass="34056">MKVLVTGGKGFIGRPVVAALLAADYEVAIIDYRTDSPNIPNTRCHSVDICNDKEVDQVFNMERPEYVIHLAAQVNVNNSLENPGFDAKSNILGTINILECCRKYNVQKIIYASTAAVYGEPIYLGIDEEHPVEPISFYGLSKLSAERYILSFSKLYQMKFTILRYSNVYGPTSSHKETDDVISLFHNRLLENKAPIIYGDGNQTRDYIYVSDVADANLAAIKQADNQILNISTNKPTTLNELVALLSHFTDKKNPPQYVDNRDGDIIHSYLDNTKALSQLDWKINYPLESGLGTFYTNQNRGE</sequence>
<protein>
    <submittedName>
        <fullName evidence="3">UDP-glucose 4-epimerase</fullName>
    </submittedName>
</protein>
<organism evidence="3 4">
    <name type="scientific">Virgibacillus necropolis</name>
    <dbReference type="NCBI Taxonomy" id="163877"/>
    <lineage>
        <taxon>Bacteria</taxon>
        <taxon>Bacillati</taxon>
        <taxon>Bacillota</taxon>
        <taxon>Bacilli</taxon>
        <taxon>Bacillales</taxon>
        <taxon>Bacillaceae</taxon>
        <taxon>Virgibacillus</taxon>
    </lineage>
</organism>
<proteinExistence type="inferred from homology"/>
<dbReference type="AlphaFoldDB" id="A0A221MB00"/>
<dbReference type="KEGG" id="vne:CFK40_07075"/>
<dbReference type="Proteomes" id="UP000204391">
    <property type="component" value="Chromosome"/>
</dbReference>
<evidence type="ECO:0000313" key="4">
    <source>
        <dbReference type="Proteomes" id="UP000204391"/>
    </source>
</evidence>
<dbReference type="OrthoDB" id="9811743at2"/>
<name>A0A221MB00_9BACI</name>
<comment type="similarity">
    <text evidence="1">Belongs to the NAD(P)-dependent epimerase/dehydratase family.</text>
</comment>
<evidence type="ECO:0000313" key="3">
    <source>
        <dbReference type="EMBL" id="ASN04792.1"/>
    </source>
</evidence>
<dbReference type="InterPro" id="IPR036291">
    <property type="entry name" value="NAD(P)-bd_dom_sf"/>
</dbReference>
<dbReference type="InterPro" id="IPR001509">
    <property type="entry name" value="Epimerase_deHydtase"/>
</dbReference>
<evidence type="ECO:0000256" key="1">
    <source>
        <dbReference type="ARBA" id="ARBA00007637"/>
    </source>
</evidence>
<keyword evidence="4" id="KW-1185">Reference proteome</keyword>
<dbReference type="RefSeq" id="WP_089531643.1">
    <property type="nucleotide sequence ID" value="NZ_CP022437.1"/>
</dbReference>
<dbReference type="Pfam" id="PF01370">
    <property type="entry name" value="Epimerase"/>
    <property type="match status" value="1"/>
</dbReference>
<dbReference type="Gene3D" id="3.40.50.720">
    <property type="entry name" value="NAD(P)-binding Rossmann-like Domain"/>
    <property type="match status" value="1"/>
</dbReference>
<reference evidence="3 4" key="1">
    <citation type="journal article" date="2003" name="Int. J. Syst. Evol. Microbiol.">
        <title>Virgibacillus carmonensis sp. nov., Virgibacillus necropolis sp. nov. and Virgibacillus picturae sp. nov., three novel species isolated from deteriorated mural paintings, transfer of the species of the genus salibacillus to Virgibacillus, as Virgibacillus marismortui comb. nov. and Virgibacillus salexigens comb. nov., and emended description of the genus Virgibacillus.</title>
        <authorList>
            <person name="Heyrman J."/>
            <person name="Logan N.A."/>
            <person name="Busse H.J."/>
            <person name="Balcaen A."/>
            <person name="Lebbe L."/>
            <person name="Rodriguez-Diaz M."/>
            <person name="Swings J."/>
            <person name="De Vos P."/>
        </authorList>
    </citation>
    <scope>NUCLEOTIDE SEQUENCE [LARGE SCALE GENOMIC DNA]</scope>
    <source>
        <strain evidence="3 4">LMG 19488</strain>
    </source>
</reference>
<dbReference type="EMBL" id="CP022437">
    <property type="protein sequence ID" value="ASN04792.1"/>
    <property type="molecule type" value="Genomic_DNA"/>
</dbReference>
<gene>
    <name evidence="3" type="ORF">CFK40_07075</name>
</gene>
<accession>A0A221MB00</accession>
<dbReference type="SUPFAM" id="SSF51735">
    <property type="entry name" value="NAD(P)-binding Rossmann-fold domains"/>
    <property type="match status" value="1"/>
</dbReference>
<evidence type="ECO:0000259" key="2">
    <source>
        <dbReference type="Pfam" id="PF01370"/>
    </source>
</evidence>